<dbReference type="Gene3D" id="2.40.10.10">
    <property type="entry name" value="Trypsin-like serine proteases"/>
    <property type="match status" value="2"/>
</dbReference>
<dbReference type="SUPFAM" id="SSF50494">
    <property type="entry name" value="Trypsin-like serine proteases"/>
    <property type="match status" value="1"/>
</dbReference>
<sequence>MCEGASKAWSRGWIAVAALLLIWTTAGTAGAAAPVPLGGGSGIVFDDGSTCTLTTIGYDGAGQLVGFTAGHCAVAGAGVAAEADQGAGTLGTVAFVNSELDYAVIGFDAGLVHPVNRVGATSITGVGLPAQFPAIACKEGRTTGQTCGLVYGDVFGGATWTMTQICVLTGDSGGPVVVGSTLVAVVTGYLAVPCLGPHVGINFSRILDDVNARGGIGTGFGPI</sequence>
<evidence type="ECO:0000256" key="1">
    <source>
        <dbReference type="SAM" id="SignalP"/>
    </source>
</evidence>
<dbReference type="InterPro" id="IPR043504">
    <property type="entry name" value="Peptidase_S1_PA_chymotrypsin"/>
</dbReference>
<dbReference type="RefSeq" id="WP_378551681.1">
    <property type="nucleotide sequence ID" value="NZ_JBHSBA010000007.1"/>
</dbReference>
<organism evidence="2 3">
    <name type="scientific">Nocardia rhizosphaerae</name>
    <dbReference type="NCBI Taxonomy" id="1691571"/>
    <lineage>
        <taxon>Bacteria</taxon>
        <taxon>Bacillati</taxon>
        <taxon>Actinomycetota</taxon>
        <taxon>Actinomycetes</taxon>
        <taxon>Mycobacteriales</taxon>
        <taxon>Nocardiaceae</taxon>
        <taxon>Nocardia</taxon>
    </lineage>
</organism>
<dbReference type="EMBL" id="JBHSBA010000007">
    <property type="protein sequence ID" value="MFC4126735.1"/>
    <property type="molecule type" value="Genomic_DNA"/>
</dbReference>
<accession>A0ABV8L7H3</accession>
<gene>
    <name evidence="2" type="ORF">ACFOW8_17495</name>
</gene>
<evidence type="ECO:0000313" key="2">
    <source>
        <dbReference type="EMBL" id="MFC4126735.1"/>
    </source>
</evidence>
<proteinExistence type="predicted"/>
<feature type="chain" id="PRO_5046359473" evidence="1">
    <location>
        <begin position="32"/>
        <end position="223"/>
    </location>
</feature>
<dbReference type="GO" id="GO:0006508">
    <property type="term" value="P:proteolysis"/>
    <property type="evidence" value="ECO:0007669"/>
    <property type="project" value="UniProtKB-KW"/>
</dbReference>
<protein>
    <submittedName>
        <fullName evidence="2">Serine protease</fullName>
    </submittedName>
</protein>
<keyword evidence="3" id="KW-1185">Reference proteome</keyword>
<keyword evidence="2" id="KW-0645">Protease</keyword>
<comment type="caution">
    <text evidence="2">The sequence shown here is derived from an EMBL/GenBank/DDBJ whole genome shotgun (WGS) entry which is preliminary data.</text>
</comment>
<keyword evidence="2" id="KW-0378">Hydrolase</keyword>
<name>A0ABV8L7H3_9NOCA</name>
<evidence type="ECO:0000313" key="3">
    <source>
        <dbReference type="Proteomes" id="UP001595767"/>
    </source>
</evidence>
<dbReference type="GO" id="GO:0008233">
    <property type="term" value="F:peptidase activity"/>
    <property type="evidence" value="ECO:0007669"/>
    <property type="project" value="UniProtKB-KW"/>
</dbReference>
<reference evidence="3" key="1">
    <citation type="journal article" date="2019" name="Int. J. Syst. Evol. Microbiol.">
        <title>The Global Catalogue of Microorganisms (GCM) 10K type strain sequencing project: providing services to taxonomists for standard genome sequencing and annotation.</title>
        <authorList>
            <consortium name="The Broad Institute Genomics Platform"/>
            <consortium name="The Broad Institute Genome Sequencing Center for Infectious Disease"/>
            <person name="Wu L."/>
            <person name="Ma J."/>
        </authorList>
    </citation>
    <scope>NUCLEOTIDE SEQUENCE [LARGE SCALE GENOMIC DNA]</scope>
    <source>
        <strain evidence="3">CGMCC 4.7204</strain>
    </source>
</reference>
<dbReference type="Proteomes" id="UP001595767">
    <property type="component" value="Unassembled WGS sequence"/>
</dbReference>
<feature type="signal peptide" evidence="1">
    <location>
        <begin position="1"/>
        <end position="31"/>
    </location>
</feature>
<dbReference type="InterPro" id="IPR009003">
    <property type="entry name" value="Peptidase_S1_PA"/>
</dbReference>
<keyword evidence="1" id="KW-0732">Signal</keyword>